<dbReference type="EMBL" id="JBANRG010000011">
    <property type="protein sequence ID" value="KAK7462233.1"/>
    <property type="molecule type" value="Genomic_DNA"/>
</dbReference>
<organism evidence="1 2">
    <name type="scientific">Marasmiellus scandens</name>
    <dbReference type="NCBI Taxonomy" id="2682957"/>
    <lineage>
        <taxon>Eukaryota</taxon>
        <taxon>Fungi</taxon>
        <taxon>Dikarya</taxon>
        <taxon>Basidiomycota</taxon>
        <taxon>Agaricomycotina</taxon>
        <taxon>Agaricomycetes</taxon>
        <taxon>Agaricomycetidae</taxon>
        <taxon>Agaricales</taxon>
        <taxon>Marasmiineae</taxon>
        <taxon>Omphalotaceae</taxon>
        <taxon>Marasmiellus</taxon>
    </lineage>
</organism>
<protein>
    <recommendedName>
        <fullName evidence="3">F-box domain-containing protein</fullName>
    </recommendedName>
</protein>
<dbReference type="Proteomes" id="UP001498398">
    <property type="component" value="Unassembled WGS sequence"/>
</dbReference>
<name>A0ABR1JMS9_9AGAR</name>
<keyword evidence="2" id="KW-1185">Reference proteome</keyword>
<evidence type="ECO:0000313" key="1">
    <source>
        <dbReference type="EMBL" id="KAK7462233.1"/>
    </source>
</evidence>
<comment type="caution">
    <text evidence="1">The sequence shown here is derived from an EMBL/GenBank/DDBJ whole genome shotgun (WGS) entry which is preliminary data.</text>
</comment>
<accession>A0ABR1JMS9</accession>
<reference evidence="1 2" key="1">
    <citation type="submission" date="2024-01" db="EMBL/GenBank/DDBJ databases">
        <title>A draft genome for the cacao thread blight pathogen Marasmiellus scandens.</title>
        <authorList>
            <person name="Baruah I.K."/>
            <person name="Leung J."/>
            <person name="Bukari Y."/>
            <person name="Amoako-Attah I."/>
            <person name="Meinhardt L.W."/>
            <person name="Bailey B.A."/>
            <person name="Cohen S.P."/>
        </authorList>
    </citation>
    <scope>NUCLEOTIDE SEQUENCE [LARGE SCALE GENOMIC DNA]</scope>
    <source>
        <strain evidence="1 2">GH-19</strain>
    </source>
</reference>
<evidence type="ECO:0008006" key="3">
    <source>
        <dbReference type="Google" id="ProtNLM"/>
    </source>
</evidence>
<gene>
    <name evidence="1" type="ORF">VKT23_007837</name>
</gene>
<sequence>MTKHLKPLSVKLPPEIEDEIFEWTAVQFPYHFQDAYLPLVCKRSQEKIESILYRTIVLTVYGDRDNDQFMAFVRLFEVPLENRPPSFFAKHVQNLFINHDVPDNFVYRVLSVCTGLRSFACQNKSGISVDMTRNHLQLTLRHLTLKRSELYDIWKAGVSFSALQDLDVNTTTDHDLCGGFEWPSEFPPLEGLAPNLACIRLRIGRHHDGNIVLSYIRTIARMRNLKSIQIVVTSGLEDFFEVWRNEDDRVIIDKTEPHLLAPSRWDWRIDMIFR</sequence>
<proteinExistence type="predicted"/>
<evidence type="ECO:0000313" key="2">
    <source>
        <dbReference type="Proteomes" id="UP001498398"/>
    </source>
</evidence>